<protein>
    <submittedName>
        <fullName evidence="2">Glycosyltransferase family 2 protein</fullName>
    </submittedName>
</protein>
<name>A0A5R8KC39_9BACT</name>
<dbReference type="Proteomes" id="UP000306196">
    <property type="component" value="Unassembled WGS sequence"/>
</dbReference>
<keyword evidence="3" id="KW-1185">Reference proteome</keyword>
<dbReference type="EMBL" id="VAUV01000011">
    <property type="protein sequence ID" value="TLD69797.1"/>
    <property type="molecule type" value="Genomic_DNA"/>
</dbReference>
<proteinExistence type="predicted"/>
<evidence type="ECO:0000313" key="3">
    <source>
        <dbReference type="Proteomes" id="UP000306196"/>
    </source>
</evidence>
<keyword evidence="2" id="KW-0808">Transferase</keyword>
<sequence length="396" mass="44652">MDASPLPIITFPPSASPRVSILIPTTSRADRLQRCLEALRENISTDISYEVVLMLNAAQQDVVDFAQNCVRGVVIARSSVNLGVAGGNNRARKHASGEFLVLLHDDTEVRSGWLESLVEVADRHPEAGIVGSRIFNPDGTLQAEGWVLWQNAQTTPPWGDGPPEASRSDDLRAVDYTPTCSLLARASTWDAVGGLDENIYPAYFVDVDFCLTVRSHGWTVLCQPRSQLMHHRGSSSKREFREFMALRNREYFVKKWSHVLASQLPFPESQNSSTGLIEAQNLTDSIARDIASTWKKTLPAPPSSSATISDAEHDLAHLQRQFELTSSFSTLLQKRMEQTLQKTQSRIKAKTAEARRWRRLASNLKTQLRDIKKTRSWRWRNRLIKFGRRIRHLLGQ</sequence>
<dbReference type="SUPFAM" id="SSF53448">
    <property type="entry name" value="Nucleotide-diphospho-sugar transferases"/>
    <property type="match status" value="1"/>
</dbReference>
<dbReference type="PANTHER" id="PTHR43179">
    <property type="entry name" value="RHAMNOSYLTRANSFERASE WBBL"/>
    <property type="match status" value="1"/>
</dbReference>
<feature type="domain" description="Glycosyltransferase 2-like" evidence="1">
    <location>
        <begin position="20"/>
        <end position="186"/>
    </location>
</feature>
<gene>
    <name evidence="2" type="ORF">FEM03_15855</name>
</gene>
<evidence type="ECO:0000313" key="2">
    <source>
        <dbReference type="EMBL" id="TLD69797.1"/>
    </source>
</evidence>
<accession>A0A5R8KC39</accession>
<organism evidence="2 3">
    <name type="scientific">Phragmitibacter flavus</name>
    <dbReference type="NCBI Taxonomy" id="2576071"/>
    <lineage>
        <taxon>Bacteria</taxon>
        <taxon>Pseudomonadati</taxon>
        <taxon>Verrucomicrobiota</taxon>
        <taxon>Verrucomicrobiia</taxon>
        <taxon>Verrucomicrobiales</taxon>
        <taxon>Verrucomicrobiaceae</taxon>
        <taxon>Phragmitibacter</taxon>
    </lineage>
</organism>
<dbReference type="InterPro" id="IPR029044">
    <property type="entry name" value="Nucleotide-diphossugar_trans"/>
</dbReference>
<comment type="caution">
    <text evidence="2">The sequence shown here is derived from an EMBL/GenBank/DDBJ whole genome shotgun (WGS) entry which is preliminary data.</text>
</comment>
<dbReference type="PANTHER" id="PTHR43179:SF7">
    <property type="entry name" value="RHAMNOSYLTRANSFERASE WBBL"/>
    <property type="match status" value="1"/>
</dbReference>
<dbReference type="CDD" id="cd04186">
    <property type="entry name" value="GT_2_like_c"/>
    <property type="match status" value="1"/>
</dbReference>
<evidence type="ECO:0000259" key="1">
    <source>
        <dbReference type="Pfam" id="PF00535"/>
    </source>
</evidence>
<dbReference type="OrthoDB" id="9807209at2"/>
<dbReference type="InterPro" id="IPR001173">
    <property type="entry name" value="Glyco_trans_2-like"/>
</dbReference>
<dbReference type="RefSeq" id="WP_138087256.1">
    <property type="nucleotide sequence ID" value="NZ_VAUV01000011.1"/>
</dbReference>
<dbReference type="GO" id="GO:0016740">
    <property type="term" value="F:transferase activity"/>
    <property type="evidence" value="ECO:0007669"/>
    <property type="project" value="UniProtKB-KW"/>
</dbReference>
<reference evidence="2 3" key="1">
    <citation type="submission" date="2019-05" db="EMBL/GenBank/DDBJ databases">
        <title>Verrucobacter flavum gen. nov., sp. nov. a new member of the family Verrucomicrobiaceae.</title>
        <authorList>
            <person name="Szuroczki S."/>
            <person name="Abbaszade G."/>
            <person name="Szabo A."/>
            <person name="Felfoldi T."/>
            <person name="Schumann P."/>
            <person name="Boka K."/>
            <person name="Keki Z."/>
            <person name="Toumi M."/>
            <person name="Toth E."/>
        </authorList>
    </citation>
    <scope>NUCLEOTIDE SEQUENCE [LARGE SCALE GENOMIC DNA]</scope>
    <source>
        <strain evidence="2 3">MG-N-17</strain>
    </source>
</reference>
<dbReference type="Gene3D" id="3.90.550.10">
    <property type="entry name" value="Spore Coat Polysaccharide Biosynthesis Protein SpsA, Chain A"/>
    <property type="match status" value="1"/>
</dbReference>
<dbReference type="Pfam" id="PF00535">
    <property type="entry name" value="Glycos_transf_2"/>
    <property type="match status" value="1"/>
</dbReference>
<dbReference type="AlphaFoldDB" id="A0A5R8KC39"/>